<sequence length="97" mass="10293">MDVDPDALRRFSNSVYGAAETLSNTDVSTSFAISQDAVQGSEFSNAAEAAFTAAMTGFQHVALRLIQVSEIAKGSSDDYEVTEGDFIGMLDAMDVSE</sequence>
<protein>
    <recommendedName>
        <fullName evidence="3">Excreted virulence factor EspC, type VII ESX diderm</fullName>
    </recommendedName>
</protein>
<evidence type="ECO:0008006" key="3">
    <source>
        <dbReference type="Google" id="ProtNLM"/>
    </source>
</evidence>
<dbReference type="Proteomes" id="UP000183263">
    <property type="component" value="Unassembled WGS sequence"/>
</dbReference>
<dbReference type="AlphaFoldDB" id="A0A1G8H729"/>
<proteinExistence type="predicted"/>
<gene>
    <name evidence="1" type="ORF">SAMN05444695_104339</name>
</gene>
<evidence type="ECO:0000313" key="2">
    <source>
        <dbReference type="Proteomes" id="UP000183263"/>
    </source>
</evidence>
<accession>A0A1G8H729</accession>
<organism evidence="1 2">
    <name type="scientific">Rhodococcus triatomae</name>
    <dbReference type="NCBI Taxonomy" id="300028"/>
    <lineage>
        <taxon>Bacteria</taxon>
        <taxon>Bacillati</taxon>
        <taxon>Actinomycetota</taxon>
        <taxon>Actinomycetes</taxon>
        <taxon>Mycobacteriales</taxon>
        <taxon>Nocardiaceae</taxon>
        <taxon>Rhodococcus</taxon>
    </lineage>
</organism>
<dbReference type="RefSeq" id="WP_072740194.1">
    <property type="nucleotide sequence ID" value="NZ_CP048813.1"/>
</dbReference>
<dbReference type="EMBL" id="FNDN01000004">
    <property type="protein sequence ID" value="SDI02423.1"/>
    <property type="molecule type" value="Genomic_DNA"/>
</dbReference>
<evidence type="ECO:0000313" key="1">
    <source>
        <dbReference type="EMBL" id="SDI02423.1"/>
    </source>
</evidence>
<name>A0A1G8H729_9NOCA</name>
<reference evidence="1 2" key="1">
    <citation type="submission" date="2016-10" db="EMBL/GenBank/DDBJ databases">
        <authorList>
            <person name="de Groot N.N."/>
        </authorList>
    </citation>
    <scope>NUCLEOTIDE SEQUENCE [LARGE SCALE GENOMIC DNA]</scope>
    <source>
        <strain evidence="1 2">DSM 44892</strain>
    </source>
</reference>
<keyword evidence="2" id="KW-1185">Reference proteome</keyword>